<dbReference type="EnsemblProtists" id="EKX45437">
    <property type="protein sequence ID" value="EKX45437"/>
    <property type="gene ID" value="GUITHDRAFT_108705"/>
</dbReference>
<dbReference type="HOGENOM" id="CLU_478568_0_0_1"/>
<reference evidence="4" key="3">
    <citation type="submission" date="2016-03" db="UniProtKB">
        <authorList>
            <consortium name="EnsemblProtists"/>
        </authorList>
    </citation>
    <scope>IDENTIFICATION</scope>
</reference>
<keyword evidence="2" id="KW-0472">Membrane</keyword>
<dbReference type="PaxDb" id="55529-EKX45437"/>
<evidence type="ECO:0000313" key="4">
    <source>
        <dbReference type="EnsemblProtists" id="EKX45437"/>
    </source>
</evidence>
<dbReference type="OrthoDB" id="202825at2759"/>
<accession>L1JAV1</accession>
<dbReference type="RefSeq" id="XP_005832417.1">
    <property type="nucleotide sequence ID" value="XM_005832360.1"/>
</dbReference>
<dbReference type="GeneID" id="17302103"/>
<evidence type="ECO:0000313" key="3">
    <source>
        <dbReference type="EMBL" id="EKX45437.1"/>
    </source>
</evidence>
<feature type="transmembrane region" description="Helical" evidence="2">
    <location>
        <begin position="59"/>
        <end position="79"/>
    </location>
</feature>
<evidence type="ECO:0000256" key="2">
    <source>
        <dbReference type="SAM" id="Phobius"/>
    </source>
</evidence>
<dbReference type="Gene3D" id="3.30.470.20">
    <property type="entry name" value="ATP-grasp fold, B domain"/>
    <property type="match status" value="1"/>
</dbReference>
<gene>
    <name evidence="3" type="ORF">GUITHDRAFT_108705</name>
</gene>
<dbReference type="KEGG" id="gtt:GUITHDRAFT_108705"/>
<evidence type="ECO:0000256" key="1">
    <source>
        <dbReference type="SAM" id="MobiDB-lite"/>
    </source>
</evidence>
<dbReference type="AlphaFoldDB" id="L1JAV1"/>
<name>L1JAV1_GUITC</name>
<proteinExistence type="predicted"/>
<reference evidence="3 5" key="1">
    <citation type="journal article" date="2012" name="Nature">
        <title>Algal genomes reveal evolutionary mosaicism and the fate of nucleomorphs.</title>
        <authorList>
            <consortium name="DOE Joint Genome Institute"/>
            <person name="Curtis B.A."/>
            <person name="Tanifuji G."/>
            <person name="Burki F."/>
            <person name="Gruber A."/>
            <person name="Irimia M."/>
            <person name="Maruyama S."/>
            <person name="Arias M.C."/>
            <person name="Ball S.G."/>
            <person name="Gile G.H."/>
            <person name="Hirakawa Y."/>
            <person name="Hopkins J.F."/>
            <person name="Kuo A."/>
            <person name="Rensing S.A."/>
            <person name="Schmutz J."/>
            <person name="Symeonidi A."/>
            <person name="Elias M."/>
            <person name="Eveleigh R.J."/>
            <person name="Herman E.K."/>
            <person name="Klute M.J."/>
            <person name="Nakayama T."/>
            <person name="Obornik M."/>
            <person name="Reyes-Prieto A."/>
            <person name="Armbrust E.V."/>
            <person name="Aves S.J."/>
            <person name="Beiko R.G."/>
            <person name="Coutinho P."/>
            <person name="Dacks J.B."/>
            <person name="Durnford D.G."/>
            <person name="Fast N.M."/>
            <person name="Green B.R."/>
            <person name="Grisdale C.J."/>
            <person name="Hempel F."/>
            <person name="Henrissat B."/>
            <person name="Hoppner M.P."/>
            <person name="Ishida K."/>
            <person name="Kim E."/>
            <person name="Koreny L."/>
            <person name="Kroth P.G."/>
            <person name="Liu Y."/>
            <person name="Malik S.B."/>
            <person name="Maier U.G."/>
            <person name="McRose D."/>
            <person name="Mock T."/>
            <person name="Neilson J.A."/>
            <person name="Onodera N.T."/>
            <person name="Poole A.M."/>
            <person name="Pritham E.J."/>
            <person name="Richards T.A."/>
            <person name="Rocap G."/>
            <person name="Roy S.W."/>
            <person name="Sarai C."/>
            <person name="Schaack S."/>
            <person name="Shirato S."/>
            <person name="Slamovits C.H."/>
            <person name="Spencer D.F."/>
            <person name="Suzuki S."/>
            <person name="Worden A.Z."/>
            <person name="Zauner S."/>
            <person name="Barry K."/>
            <person name="Bell C."/>
            <person name="Bharti A.K."/>
            <person name="Crow J.A."/>
            <person name="Grimwood J."/>
            <person name="Kramer R."/>
            <person name="Lindquist E."/>
            <person name="Lucas S."/>
            <person name="Salamov A."/>
            <person name="McFadden G.I."/>
            <person name="Lane C.E."/>
            <person name="Keeling P.J."/>
            <person name="Gray M.W."/>
            <person name="Grigoriev I.V."/>
            <person name="Archibald J.M."/>
        </authorList>
    </citation>
    <scope>NUCLEOTIDE SEQUENCE</scope>
    <source>
        <strain evidence="3 5">CCMP2712</strain>
    </source>
</reference>
<organism evidence="3">
    <name type="scientific">Guillardia theta (strain CCMP2712)</name>
    <name type="common">Cryptophyte</name>
    <dbReference type="NCBI Taxonomy" id="905079"/>
    <lineage>
        <taxon>Eukaryota</taxon>
        <taxon>Cryptophyceae</taxon>
        <taxon>Pyrenomonadales</taxon>
        <taxon>Geminigeraceae</taxon>
        <taxon>Guillardia</taxon>
    </lineage>
</organism>
<dbReference type="InterPro" id="IPR004344">
    <property type="entry name" value="TTL/TTLL_fam"/>
</dbReference>
<keyword evidence="2" id="KW-1133">Transmembrane helix</keyword>
<dbReference type="Proteomes" id="UP000011087">
    <property type="component" value="Unassembled WGS sequence"/>
</dbReference>
<dbReference type="Pfam" id="PF03133">
    <property type="entry name" value="TTL"/>
    <property type="match status" value="1"/>
</dbReference>
<keyword evidence="2" id="KW-0812">Transmembrane</keyword>
<sequence length="570" mass="65146">MDKERQKEHLKGRKRREVHGSPWHLGQYMATWTAPEEKEKNENEKKRRRLCSCKRQNRTFFVVMSFGILFLLTLLHLMLPPLGEDRVKLVWQPALDASVLNRTKQEFLVFKENQSLPTFGITGGRYDKKTGKKSDCNTRLVKFCNGMCSKHGSSPPEELKSPGLLQLRGNLSEDSQCFLWYTNAIWTRPTAGRAGLMLSRLGAGVDNKAYFAQAVSEYVERNGCKYFQFTPPTLDLGEQHGCFAFFYNNARYATSPQALWFLKKSKGSTGCPRSGGLASLEVPDMWTIKGHKFDHRIYVLVPSMEPWTIFFRPGHLRFSVFNHTNATRTRAKKLVFLNDSDNSAAETDPYLATHVTNPRFGLAHTNKSQEVLRPVETLRSALEEELGVTRGRQAWRKLSLSVRNAALSAIFSVRYRSWGQNSPWGYLFMAMDVAYDRHQNAFVLDLNSGPSFYHGSEWPEWYVQDRSAMIREAADIIQELAFRKLVSQQETSLNPLNLTAMPLKTAKSWEMLFAEGGGWRHEGRDGLIKEGGCVSLSYQDAQPRQRQKQVEELKVRSLPAEILCSSFCRN</sequence>
<evidence type="ECO:0000313" key="5">
    <source>
        <dbReference type="Proteomes" id="UP000011087"/>
    </source>
</evidence>
<keyword evidence="5" id="KW-1185">Reference proteome</keyword>
<protein>
    <submittedName>
        <fullName evidence="3 4">Uncharacterized protein</fullName>
    </submittedName>
</protein>
<feature type="region of interest" description="Disordered" evidence="1">
    <location>
        <begin position="1"/>
        <end position="24"/>
    </location>
</feature>
<dbReference type="EMBL" id="JH992999">
    <property type="protein sequence ID" value="EKX45437.1"/>
    <property type="molecule type" value="Genomic_DNA"/>
</dbReference>
<reference evidence="5" key="2">
    <citation type="submission" date="2012-11" db="EMBL/GenBank/DDBJ databases">
        <authorList>
            <person name="Kuo A."/>
            <person name="Curtis B.A."/>
            <person name="Tanifuji G."/>
            <person name="Burki F."/>
            <person name="Gruber A."/>
            <person name="Irimia M."/>
            <person name="Maruyama S."/>
            <person name="Arias M.C."/>
            <person name="Ball S.G."/>
            <person name="Gile G.H."/>
            <person name="Hirakawa Y."/>
            <person name="Hopkins J.F."/>
            <person name="Rensing S.A."/>
            <person name="Schmutz J."/>
            <person name="Symeonidi A."/>
            <person name="Elias M."/>
            <person name="Eveleigh R.J."/>
            <person name="Herman E.K."/>
            <person name="Klute M.J."/>
            <person name="Nakayama T."/>
            <person name="Obornik M."/>
            <person name="Reyes-Prieto A."/>
            <person name="Armbrust E.V."/>
            <person name="Aves S.J."/>
            <person name="Beiko R.G."/>
            <person name="Coutinho P."/>
            <person name="Dacks J.B."/>
            <person name="Durnford D.G."/>
            <person name="Fast N.M."/>
            <person name="Green B.R."/>
            <person name="Grisdale C."/>
            <person name="Hempe F."/>
            <person name="Henrissat B."/>
            <person name="Hoppner M.P."/>
            <person name="Ishida K.-I."/>
            <person name="Kim E."/>
            <person name="Koreny L."/>
            <person name="Kroth P.G."/>
            <person name="Liu Y."/>
            <person name="Malik S.-B."/>
            <person name="Maier U.G."/>
            <person name="McRose D."/>
            <person name="Mock T."/>
            <person name="Neilson J.A."/>
            <person name="Onodera N.T."/>
            <person name="Poole A.M."/>
            <person name="Pritham E.J."/>
            <person name="Richards T.A."/>
            <person name="Rocap G."/>
            <person name="Roy S.W."/>
            <person name="Sarai C."/>
            <person name="Schaack S."/>
            <person name="Shirato S."/>
            <person name="Slamovits C.H."/>
            <person name="Spencer D.F."/>
            <person name="Suzuki S."/>
            <person name="Worden A.Z."/>
            <person name="Zauner S."/>
            <person name="Barry K."/>
            <person name="Bell C."/>
            <person name="Bharti A.K."/>
            <person name="Crow J.A."/>
            <person name="Grimwood J."/>
            <person name="Kramer R."/>
            <person name="Lindquist E."/>
            <person name="Lucas S."/>
            <person name="Salamov A."/>
            <person name="McFadden G.I."/>
            <person name="Lane C.E."/>
            <person name="Keeling P.J."/>
            <person name="Gray M.W."/>
            <person name="Grigoriev I.V."/>
            <person name="Archibald J.M."/>
        </authorList>
    </citation>
    <scope>NUCLEOTIDE SEQUENCE</scope>
    <source>
        <strain evidence="5">CCMP2712</strain>
    </source>
</reference>